<reference evidence="1" key="1">
    <citation type="submission" date="2023-05" db="EMBL/GenBank/DDBJ databases">
        <authorList>
            <person name="Huff M."/>
        </authorList>
    </citation>
    <scope>NUCLEOTIDE SEQUENCE</scope>
</reference>
<accession>A0AAD1ZS45</accession>
<gene>
    <name evidence="1" type="ORF">FPE_LOCUS22095</name>
</gene>
<dbReference type="EMBL" id="OU503048">
    <property type="protein sequence ID" value="CAI9774665.1"/>
    <property type="molecule type" value="Genomic_DNA"/>
</dbReference>
<dbReference type="AlphaFoldDB" id="A0AAD1ZS45"/>
<protein>
    <submittedName>
        <fullName evidence="1">Uncharacterized protein</fullName>
    </submittedName>
</protein>
<evidence type="ECO:0000313" key="2">
    <source>
        <dbReference type="Proteomes" id="UP000834106"/>
    </source>
</evidence>
<name>A0AAD1ZS45_9LAMI</name>
<dbReference type="Proteomes" id="UP000834106">
    <property type="component" value="Chromosome 13"/>
</dbReference>
<organism evidence="1 2">
    <name type="scientific">Fraxinus pennsylvanica</name>
    <dbReference type="NCBI Taxonomy" id="56036"/>
    <lineage>
        <taxon>Eukaryota</taxon>
        <taxon>Viridiplantae</taxon>
        <taxon>Streptophyta</taxon>
        <taxon>Embryophyta</taxon>
        <taxon>Tracheophyta</taxon>
        <taxon>Spermatophyta</taxon>
        <taxon>Magnoliopsida</taxon>
        <taxon>eudicotyledons</taxon>
        <taxon>Gunneridae</taxon>
        <taxon>Pentapetalae</taxon>
        <taxon>asterids</taxon>
        <taxon>lamiids</taxon>
        <taxon>Lamiales</taxon>
        <taxon>Oleaceae</taxon>
        <taxon>Oleeae</taxon>
        <taxon>Fraxinus</taxon>
    </lineage>
</organism>
<keyword evidence="2" id="KW-1185">Reference proteome</keyword>
<proteinExistence type="predicted"/>
<evidence type="ECO:0000313" key="1">
    <source>
        <dbReference type="EMBL" id="CAI9774665.1"/>
    </source>
</evidence>
<sequence>MWNEQVFRQVESMSAELEERGSKFWKSIVDVLPEVAANCQWKINEENISFWFSHWMLNDPLCNQVTNINQPGLRIRDVCLESGWDIERLHELVGEDVAGNIMQKLHACKPGQDILI</sequence>